<accession>A0A9W6BD94</accession>
<dbReference type="AlphaFoldDB" id="A0A9W6BD94"/>
<keyword evidence="2" id="KW-1185">Reference proteome</keyword>
<dbReference type="Proteomes" id="UP001165080">
    <property type="component" value="Unassembled WGS sequence"/>
</dbReference>
<evidence type="ECO:0000313" key="1">
    <source>
        <dbReference type="EMBL" id="GLC50021.1"/>
    </source>
</evidence>
<protein>
    <submittedName>
        <fullName evidence="1">Uncharacterized protein</fullName>
    </submittedName>
</protein>
<reference evidence="1 2" key="1">
    <citation type="journal article" date="2023" name="Commun. Biol.">
        <title>Reorganization of the ancestral sex-determining regions during the evolution of trioecy in Pleodorina starrii.</title>
        <authorList>
            <person name="Takahashi K."/>
            <person name="Suzuki S."/>
            <person name="Kawai-Toyooka H."/>
            <person name="Yamamoto K."/>
            <person name="Hamaji T."/>
            <person name="Ootsuki R."/>
            <person name="Yamaguchi H."/>
            <person name="Kawachi M."/>
            <person name="Higashiyama T."/>
            <person name="Nozaki H."/>
        </authorList>
    </citation>
    <scope>NUCLEOTIDE SEQUENCE [LARGE SCALE GENOMIC DNA]</scope>
    <source>
        <strain evidence="1 2">NIES-4479</strain>
    </source>
</reference>
<organism evidence="1 2">
    <name type="scientific">Pleodorina starrii</name>
    <dbReference type="NCBI Taxonomy" id="330485"/>
    <lineage>
        <taxon>Eukaryota</taxon>
        <taxon>Viridiplantae</taxon>
        <taxon>Chlorophyta</taxon>
        <taxon>core chlorophytes</taxon>
        <taxon>Chlorophyceae</taxon>
        <taxon>CS clade</taxon>
        <taxon>Chlamydomonadales</taxon>
        <taxon>Volvocaceae</taxon>
        <taxon>Pleodorina</taxon>
    </lineage>
</organism>
<comment type="caution">
    <text evidence="1">The sequence shown here is derived from an EMBL/GenBank/DDBJ whole genome shotgun (WGS) entry which is preliminary data.</text>
</comment>
<dbReference type="EMBL" id="BRXU01000003">
    <property type="protein sequence ID" value="GLC50021.1"/>
    <property type="molecule type" value="Genomic_DNA"/>
</dbReference>
<evidence type="ECO:0000313" key="2">
    <source>
        <dbReference type="Proteomes" id="UP001165080"/>
    </source>
</evidence>
<gene>
    <name evidence="1" type="primary">PLESTB000773</name>
    <name evidence="1" type="ORF">PLESTB_000333900</name>
</gene>
<proteinExistence type="predicted"/>
<sequence length="107" mass="10417">MRTARTTSRAGPMISMNGGVGLAQPTPAGCVRDIHVAPVAAASVAAFKPGAAPAPSAVAAAGGGVNTVAGFGAGLLGPFLAMPDTADERTLQLLDEEDEDGEGEGEG</sequence>
<name>A0A9W6BD94_9CHLO</name>